<comment type="caution">
    <text evidence="1">The sequence shown here is derived from an EMBL/GenBank/DDBJ whole genome shotgun (WGS) entry which is preliminary data.</text>
</comment>
<evidence type="ECO:0000313" key="1">
    <source>
        <dbReference type="EMBL" id="MFD1710376.1"/>
    </source>
</evidence>
<gene>
    <name evidence="1" type="ORF">ACFSF0_07145</name>
</gene>
<evidence type="ECO:0000313" key="2">
    <source>
        <dbReference type="Proteomes" id="UP001597304"/>
    </source>
</evidence>
<sequence length="369" mass="40256">MDGRELEAFVIGPIGDKDAESGSPARIAYERAIEVLEEIIEPACKFCGLQSVRADQISRTGEINDQIFRRLRDAYLVIADVSGANPNVMYELGLRHSTGKLTVQIGERDHLPFDISAIRTIRFKRTPNGIVEARRQLGSSISTALSSGGDPVAATRIWFESRGELVPEEGETARIDDEETDEPGFLEIQAESEIAIVELTQSLEVLSTITEEIGVIFTKGTAQVRLIESRAGGAVDRLALADQLAGELEGPATRFGIGSAEYARHLDRVLPGMISLMDQIEAEPLLVNDAAGFLESALGFLVSTREALDSTKKFGESFQGTGAMTRKMKRVAKTINSGINLMIDSSNKIFNLEDRIISIQSIQKESKNV</sequence>
<organism evidence="1 2">
    <name type="scientific">Ottowia flava</name>
    <dbReference type="NCBI Taxonomy" id="2675430"/>
    <lineage>
        <taxon>Bacteria</taxon>
        <taxon>Pseudomonadati</taxon>
        <taxon>Pseudomonadota</taxon>
        <taxon>Betaproteobacteria</taxon>
        <taxon>Burkholderiales</taxon>
        <taxon>Comamonadaceae</taxon>
        <taxon>Ottowia</taxon>
    </lineage>
</organism>
<name>A0ABW4KT33_9BURK</name>
<dbReference type="Proteomes" id="UP001597304">
    <property type="component" value="Unassembled WGS sequence"/>
</dbReference>
<proteinExistence type="predicted"/>
<accession>A0ABW4KT33</accession>
<reference evidence="2" key="1">
    <citation type="journal article" date="2019" name="Int. J. Syst. Evol. Microbiol.">
        <title>The Global Catalogue of Microorganisms (GCM) 10K type strain sequencing project: providing services to taxonomists for standard genome sequencing and annotation.</title>
        <authorList>
            <consortium name="The Broad Institute Genomics Platform"/>
            <consortium name="The Broad Institute Genome Sequencing Center for Infectious Disease"/>
            <person name="Wu L."/>
            <person name="Ma J."/>
        </authorList>
    </citation>
    <scope>NUCLEOTIDE SEQUENCE [LARGE SCALE GENOMIC DNA]</scope>
    <source>
        <strain evidence="2">LMG 29247</strain>
    </source>
</reference>
<keyword evidence="2" id="KW-1185">Reference proteome</keyword>
<dbReference type="RefSeq" id="WP_147912118.1">
    <property type="nucleotide sequence ID" value="NZ_JBHUEJ010000015.1"/>
</dbReference>
<dbReference type="EMBL" id="JBHUEJ010000015">
    <property type="protein sequence ID" value="MFD1710376.1"/>
    <property type="molecule type" value="Genomic_DNA"/>
</dbReference>
<protein>
    <submittedName>
        <fullName evidence="1">Uncharacterized protein</fullName>
    </submittedName>
</protein>